<reference evidence="1 2" key="1">
    <citation type="journal article" date="2013" name="Proc. Natl. Acad. Sci. U.S.A.">
        <title>Fine-scale variation in meiotic recombination in Mimulus inferred from population shotgun sequencing.</title>
        <authorList>
            <person name="Hellsten U."/>
            <person name="Wright K.M."/>
            <person name="Jenkins J."/>
            <person name="Shu S."/>
            <person name="Yuan Y."/>
            <person name="Wessler S.R."/>
            <person name="Schmutz J."/>
            <person name="Willis J.H."/>
            <person name="Rokhsar D.S."/>
        </authorList>
    </citation>
    <scope>NUCLEOTIDE SEQUENCE [LARGE SCALE GENOMIC DNA]</scope>
    <source>
        <strain evidence="2">cv. DUN x IM62</strain>
    </source>
</reference>
<evidence type="ECO:0000313" key="2">
    <source>
        <dbReference type="Proteomes" id="UP000030748"/>
    </source>
</evidence>
<keyword evidence="2" id="KW-1185">Reference proteome</keyword>
<proteinExistence type="predicted"/>
<dbReference type="EMBL" id="KI630738">
    <property type="protein sequence ID" value="EYU33991.1"/>
    <property type="molecule type" value="Genomic_DNA"/>
</dbReference>
<accession>A0A022R192</accession>
<name>A0A022R192_ERYGU</name>
<dbReference type="AlphaFoldDB" id="A0A022R192"/>
<evidence type="ECO:0000313" key="1">
    <source>
        <dbReference type="EMBL" id="EYU33991.1"/>
    </source>
</evidence>
<gene>
    <name evidence="1" type="ORF">MIMGU_mgv1a016334mg</name>
</gene>
<organism evidence="1 2">
    <name type="scientific">Erythranthe guttata</name>
    <name type="common">Yellow monkey flower</name>
    <name type="synonym">Mimulus guttatus</name>
    <dbReference type="NCBI Taxonomy" id="4155"/>
    <lineage>
        <taxon>Eukaryota</taxon>
        <taxon>Viridiplantae</taxon>
        <taxon>Streptophyta</taxon>
        <taxon>Embryophyta</taxon>
        <taxon>Tracheophyta</taxon>
        <taxon>Spermatophyta</taxon>
        <taxon>Magnoliopsida</taxon>
        <taxon>eudicotyledons</taxon>
        <taxon>Gunneridae</taxon>
        <taxon>Pentapetalae</taxon>
        <taxon>asterids</taxon>
        <taxon>lamiids</taxon>
        <taxon>Lamiales</taxon>
        <taxon>Phrymaceae</taxon>
        <taxon>Erythranthe</taxon>
    </lineage>
</organism>
<dbReference type="Proteomes" id="UP000030748">
    <property type="component" value="Unassembled WGS sequence"/>
</dbReference>
<protein>
    <submittedName>
        <fullName evidence="1">Uncharacterized protein</fullName>
    </submittedName>
</protein>
<sequence length="125" mass="13720">MHTLLLPYFSEIIFKASREEVNRTDPFRVSHVKKRKSSSISRLIVGPLRRVPLRAKTALGAPLGRISTKSDSAADRSHSSIAPNMEPSLWSMSVSTSLYLNGVHHLGARASIWSVLCSCLSSSSK</sequence>